<dbReference type="InterPro" id="IPR052041">
    <property type="entry name" value="Nucleic_acid_metab_PIN/TRAM"/>
</dbReference>
<dbReference type="Proteomes" id="UP000590542">
    <property type="component" value="Unassembled WGS sequence"/>
</dbReference>
<evidence type="ECO:0000256" key="6">
    <source>
        <dbReference type="SAM" id="Phobius"/>
    </source>
</evidence>
<keyword evidence="3" id="KW-0378">Hydrolase</keyword>
<dbReference type="Pfam" id="PF01938">
    <property type="entry name" value="TRAM"/>
    <property type="match status" value="1"/>
</dbReference>
<keyword evidence="6" id="KW-0812">Transmembrane</keyword>
<reference evidence="8 9" key="1">
    <citation type="journal article" date="2020" name="Biotechnol. Biofuels">
        <title>New insights from the biogas microbiome by comprehensive genome-resolved metagenomics of nearly 1600 species originating from multiple anaerobic digesters.</title>
        <authorList>
            <person name="Campanaro S."/>
            <person name="Treu L."/>
            <person name="Rodriguez-R L.M."/>
            <person name="Kovalovszki A."/>
            <person name="Ziels R.M."/>
            <person name="Maus I."/>
            <person name="Zhu X."/>
            <person name="Kougias P.G."/>
            <person name="Basile A."/>
            <person name="Luo G."/>
            <person name="Schluter A."/>
            <person name="Konstantinidis K.T."/>
            <person name="Angelidaki I."/>
        </authorList>
    </citation>
    <scope>NUCLEOTIDE SEQUENCE [LARGE SCALE GENOMIC DNA]</scope>
    <source>
        <strain evidence="8">AS27yjCOA_202</strain>
    </source>
</reference>
<dbReference type="InterPro" id="IPR002716">
    <property type="entry name" value="PIN_dom"/>
</dbReference>
<dbReference type="SMART" id="SM00670">
    <property type="entry name" value="PINc"/>
    <property type="match status" value="1"/>
</dbReference>
<keyword evidence="5" id="KW-0175">Coiled coil</keyword>
<feature type="transmembrane region" description="Helical" evidence="6">
    <location>
        <begin position="51"/>
        <end position="76"/>
    </location>
</feature>
<protein>
    <submittedName>
        <fullName evidence="8">TRAM domain-containing protein</fullName>
    </submittedName>
</protein>
<evidence type="ECO:0000256" key="5">
    <source>
        <dbReference type="SAM" id="Coils"/>
    </source>
</evidence>
<dbReference type="SUPFAM" id="SSF88723">
    <property type="entry name" value="PIN domain-like"/>
    <property type="match status" value="1"/>
</dbReference>
<feature type="transmembrane region" description="Helical" evidence="6">
    <location>
        <begin position="21"/>
        <end position="45"/>
    </location>
</feature>
<comment type="cofactor">
    <cofactor evidence="1">
        <name>Mg(2+)</name>
        <dbReference type="ChEBI" id="CHEBI:18420"/>
    </cofactor>
</comment>
<dbReference type="Gene3D" id="3.40.50.1010">
    <property type="entry name" value="5'-nuclease"/>
    <property type="match status" value="1"/>
</dbReference>
<keyword evidence="6" id="KW-1133">Transmembrane helix</keyword>
<evidence type="ECO:0000256" key="1">
    <source>
        <dbReference type="ARBA" id="ARBA00001946"/>
    </source>
</evidence>
<dbReference type="EMBL" id="JAAZNV010000009">
    <property type="protein sequence ID" value="NMB91816.1"/>
    <property type="molecule type" value="Genomic_DNA"/>
</dbReference>
<dbReference type="InterPro" id="IPR002792">
    <property type="entry name" value="TRAM_dom"/>
</dbReference>
<evidence type="ECO:0000313" key="8">
    <source>
        <dbReference type="EMBL" id="NMB91816.1"/>
    </source>
</evidence>
<dbReference type="PROSITE" id="PS50926">
    <property type="entry name" value="TRAM"/>
    <property type="match status" value="1"/>
</dbReference>
<dbReference type="AlphaFoldDB" id="A0A7X9E7B0"/>
<keyword evidence="2" id="KW-0540">Nuclease</keyword>
<dbReference type="PANTHER" id="PTHR11603:SF147">
    <property type="entry name" value="MEMBRANE PROTEIN"/>
    <property type="match status" value="1"/>
</dbReference>
<evidence type="ECO:0000313" key="9">
    <source>
        <dbReference type="Proteomes" id="UP000590542"/>
    </source>
</evidence>
<dbReference type="GO" id="GO:0016787">
    <property type="term" value="F:hydrolase activity"/>
    <property type="evidence" value="ECO:0007669"/>
    <property type="project" value="UniProtKB-KW"/>
</dbReference>
<dbReference type="GO" id="GO:0004518">
    <property type="term" value="F:nuclease activity"/>
    <property type="evidence" value="ECO:0007669"/>
    <property type="project" value="UniProtKB-KW"/>
</dbReference>
<gene>
    <name evidence="8" type="ORF">GYA37_03145</name>
</gene>
<organism evidence="8 9">
    <name type="scientific">candidate division WWE3 bacterium</name>
    <dbReference type="NCBI Taxonomy" id="2053526"/>
    <lineage>
        <taxon>Bacteria</taxon>
        <taxon>Katanobacteria</taxon>
    </lineage>
</organism>
<feature type="domain" description="TRAM" evidence="7">
    <location>
        <begin position="257"/>
        <end position="318"/>
    </location>
</feature>
<evidence type="ECO:0000256" key="3">
    <source>
        <dbReference type="ARBA" id="ARBA00022801"/>
    </source>
</evidence>
<comment type="caution">
    <text evidence="8">The sequence shown here is derived from an EMBL/GenBank/DDBJ whole genome shotgun (WGS) entry which is preliminary data.</text>
</comment>
<evidence type="ECO:0000256" key="2">
    <source>
        <dbReference type="ARBA" id="ARBA00022722"/>
    </source>
</evidence>
<evidence type="ECO:0000256" key="4">
    <source>
        <dbReference type="ARBA" id="ARBA00022842"/>
    </source>
</evidence>
<keyword evidence="6" id="KW-0472">Membrane</keyword>
<dbReference type="CDD" id="cd09877">
    <property type="entry name" value="PIN_YacL-like"/>
    <property type="match status" value="1"/>
</dbReference>
<name>A0A7X9E7B0_UNCKA</name>
<dbReference type="InterPro" id="IPR029060">
    <property type="entry name" value="PIN-like_dom_sf"/>
</dbReference>
<dbReference type="PANTHER" id="PTHR11603">
    <property type="entry name" value="AAA FAMILY ATPASE"/>
    <property type="match status" value="1"/>
</dbReference>
<keyword evidence="4" id="KW-0460">Magnesium</keyword>
<sequence length="334" mass="37545">MVKKGINSVEQKKPSAGEFGIISRVVYTVVFLVLGFSICRSLFFIDLPFLGYHLIIEIIVALIMGTFGFFLFPLLLSKLKYWVEGLVITAVSKVVSDFWDQQSKRIQQARREKQRMKAEEKSIKEKQEIENAILLDTSVLIDGRILDVVKIGFIDRPLIITQNVINELQKLSDNKSNIKRNRGRMGLDVVKELKKRTSVIIPDIKTKEKDVDKILVDYAKEKKIKLMTLDFNLNKVAKVSGIKVLNINDLINSLKTLLLPGEDFSVKILQQGKEKKQGIGYLPDGTMVIVEDSVDKVGQDVHVKVLKVIQSSAGKIIFGGINGNGKSSSDEKKD</sequence>
<proteinExistence type="predicted"/>
<feature type="coiled-coil region" evidence="5">
    <location>
        <begin position="99"/>
        <end position="129"/>
    </location>
</feature>
<accession>A0A7X9E7B0</accession>
<evidence type="ECO:0000259" key="7">
    <source>
        <dbReference type="PROSITE" id="PS50926"/>
    </source>
</evidence>